<dbReference type="RefSeq" id="WP_196152533.1">
    <property type="nucleotide sequence ID" value="NZ_JADMLG010000014.1"/>
</dbReference>
<keyword evidence="1" id="KW-0732">Signal</keyword>
<name>A0A931IF02_9NOCA</name>
<dbReference type="AlphaFoldDB" id="A0A931IF02"/>
<accession>A0A931IF02</accession>
<gene>
    <name evidence="2" type="ORF">IT779_28530</name>
</gene>
<reference evidence="2" key="1">
    <citation type="submission" date="2020-11" db="EMBL/GenBank/DDBJ databases">
        <title>Nocardia NEAU-351.nov., a novel actinomycete isolated from the cow dung.</title>
        <authorList>
            <person name="Zhang X."/>
        </authorList>
    </citation>
    <scope>NUCLEOTIDE SEQUENCE</scope>
    <source>
        <strain evidence="2">NEAU-351</strain>
    </source>
</reference>
<comment type="caution">
    <text evidence="2">The sequence shown here is derived from an EMBL/GenBank/DDBJ whole genome shotgun (WGS) entry which is preliminary data.</text>
</comment>
<feature type="chain" id="PRO_5037760278" evidence="1">
    <location>
        <begin position="37"/>
        <end position="254"/>
    </location>
</feature>
<proteinExistence type="predicted"/>
<keyword evidence="3" id="KW-1185">Reference proteome</keyword>
<evidence type="ECO:0000313" key="2">
    <source>
        <dbReference type="EMBL" id="MBH0780224.1"/>
    </source>
</evidence>
<dbReference type="EMBL" id="JADMLG010000014">
    <property type="protein sequence ID" value="MBH0780224.1"/>
    <property type="molecule type" value="Genomic_DNA"/>
</dbReference>
<feature type="signal peptide" evidence="1">
    <location>
        <begin position="1"/>
        <end position="36"/>
    </location>
</feature>
<protein>
    <submittedName>
        <fullName evidence="2">Uncharacterized protein</fullName>
    </submittedName>
</protein>
<evidence type="ECO:0000313" key="3">
    <source>
        <dbReference type="Proteomes" id="UP000655751"/>
    </source>
</evidence>
<sequence length="254" mass="24508">MHGHREPATGRTLAARAAIVAVAGVAPVLVQSAANAAPIETADVGVSIPVDAHVGAVAPIAEVDPAAPLSVAAERNDPTRKRSGAVQAPLVGVDPGTLHLPDFSAPAVAPIQAPEGKIRVGSVQMDAPEWLPADITAQVNDGAAGAEASLAQTLDSAGFDPARSDRIAAEVVGKAAIGASVGSTLVSPLAGTSALIGAATGFVAGTPFAPAGWVVVTALGAGIGYGVIAAPAMLVGGAVGAAVGAVEGYNAVTP</sequence>
<evidence type="ECO:0000256" key="1">
    <source>
        <dbReference type="SAM" id="SignalP"/>
    </source>
</evidence>
<dbReference type="Proteomes" id="UP000655751">
    <property type="component" value="Unassembled WGS sequence"/>
</dbReference>
<organism evidence="2 3">
    <name type="scientific">Nocardia bovistercoris</name>
    <dbReference type="NCBI Taxonomy" id="2785916"/>
    <lineage>
        <taxon>Bacteria</taxon>
        <taxon>Bacillati</taxon>
        <taxon>Actinomycetota</taxon>
        <taxon>Actinomycetes</taxon>
        <taxon>Mycobacteriales</taxon>
        <taxon>Nocardiaceae</taxon>
        <taxon>Nocardia</taxon>
    </lineage>
</organism>